<dbReference type="EMBL" id="JAULSU010000002">
    <property type="protein sequence ID" value="KAK0627912.1"/>
    <property type="molecule type" value="Genomic_DNA"/>
</dbReference>
<organism evidence="1 2">
    <name type="scientific">Immersiella caudata</name>
    <dbReference type="NCBI Taxonomy" id="314043"/>
    <lineage>
        <taxon>Eukaryota</taxon>
        <taxon>Fungi</taxon>
        <taxon>Dikarya</taxon>
        <taxon>Ascomycota</taxon>
        <taxon>Pezizomycotina</taxon>
        <taxon>Sordariomycetes</taxon>
        <taxon>Sordariomycetidae</taxon>
        <taxon>Sordariales</taxon>
        <taxon>Lasiosphaeriaceae</taxon>
        <taxon>Immersiella</taxon>
    </lineage>
</organism>
<keyword evidence="2" id="KW-1185">Reference proteome</keyword>
<evidence type="ECO:0008006" key="3">
    <source>
        <dbReference type="Google" id="ProtNLM"/>
    </source>
</evidence>
<reference evidence="1" key="1">
    <citation type="submission" date="2023-06" db="EMBL/GenBank/DDBJ databases">
        <title>Genome-scale phylogeny and comparative genomics of the fungal order Sordariales.</title>
        <authorList>
            <consortium name="Lawrence Berkeley National Laboratory"/>
            <person name="Hensen N."/>
            <person name="Bonometti L."/>
            <person name="Westerberg I."/>
            <person name="Brannstrom I.O."/>
            <person name="Guillou S."/>
            <person name="Cros-Aarteil S."/>
            <person name="Calhoun S."/>
            <person name="Haridas S."/>
            <person name="Kuo A."/>
            <person name="Mondo S."/>
            <person name="Pangilinan J."/>
            <person name="Riley R."/>
            <person name="Labutti K."/>
            <person name="Andreopoulos B."/>
            <person name="Lipzen A."/>
            <person name="Chen C."/>
            <person name="Yanf M."/>
            <person name="Daum C."/>
            <person name="Ng V."/>
            <person name="Clum A."/>
            <person name="Steindorff A."/>
            <person name="Ohm R."/>
            <person name="Martin F."/>
            <person name="Silar P."/>
            <person name="Natvig D."/>
            <person name="Lalanne C."/>
            <person name="Gautier V."/>
            <person name="Ament-Velasquez S.L."/>
            <person name="Kruys A."/>
            <person name="Hutchinson M.I."/>
            <person name="Powell A.J."/>
            <person name="Barry K."/>
            <person name="Miller A.N."/>
            <person name="Grigoriev I.V."/>
            <person name="Debuchy R."/>
            <person name="Gladieux P."/>
            <person name="Thoren M.H."/>
            <person name="Johannesson H."/>
        </authorList>
    </citation>
    <scope>NUCLEOTIDE SEQUENCE</scope>
    <source>
        <strain evidence="1">CBS 606.72</strain>
    </source>
</reference>
<dbReference type="Proteomes" id="UP001175000">
    <property type="component" value="Unassembled WGS sequence"/>
</dbReference>
<protein>
    <recommendedName>
        <fullName evidence="3">F-box domain-containing protein</fullName>
    </recommendedName>
</protein>
<name>A0AA39X6K4_9PEZI</name>
<comment type="caution">
    <text evidence="1">The sequence shown here is derived from an EMBL/GenBank/DDBJ whole genome shotgun (WGS) entry which is preliminary data.</text>
</comment>
<dbReference type="AlphaFoldDB" id="A0AA39X6K4"/>
<proteinExistence type="predicted"/>
<sequence>MDPAAVFCPLIRLPGELQKAIIAEVELWDRLPLRNTCRYFRSIIPPLSKRQLALAEAYKRFNELRLALEVARKEGVFCSRDYFMALKMRERLAKLARSCPEVGNLSTCAPWTSAPAPTSSSGFQERSRMPPLLNLNPGISLRFEEPLGIFEASSHPLDIRQLVLAERNEAATDLYTY</sequence>
<evidence type="ECO:0000313" key="1">
    <source>
        <dbReference type="EMBL" id="KAK0627912.1"/>
    </source>
</evidence>
<accession>A0AA39X6K4</accession>
<gene>
    <name evidence="1" type="ORF">B0T14DRAFT_563678</name>
</gene>
<evidence type="ECO:0000313" key="2">
    <source>
        <dbReference type="Proteomes" id="UP001175000"/>
    </source>
</evidence>